<proteinExistence type="predicted"/>
<organism evidence="1 2">
    <name type="scientific">Colletotrichum truncatum</name>
    <name type="common">Anthracnose fungus</name>
    <name type="synonym">Colletotrichum capsici</name>
    <dbReference type="NCBI Taxonomy" id="5467"/>
    <lineage>
        <taxon>Eukaryota</taxon>
        <taxon>Fungi</taxon>
        <taxon>Dikarya</taxon>
        <taxon>Ascomycota</taxon>
        <taxon>Pezizomycotina</taxon>
        <taxon>Sordariomycetes</taxon>
        <taxon>Hypocreomycetidae</taxon>
        <taxon>Glomerellales</taxon>
        <taxon>Glomerellaceae</taxon>
        <taxon>Colletotrichum</taxon>
        <taxon>Colletotrichum truncatum species complex</taxon>
    </lineage>
</organism>
<gene>
    <name evidence="1" type="ORF">CTRU02_208083</name>
</gene>
<evidence type="ECO:0000313" key="1">
    <source>
        <dbReference type="EMBL" id="KAL0935869.1"/>
    </source>
</evidence>
<accession>A0ACC3YVC2</accession>
<keyword evidence="2" id="KW-1185">Reference proteome</keyword>
<dbReference type="Proteomes" id="UP000805649">
    <property type="component" value="Unassembled WGS sequence"/>
</dbReference>
<evidence type="ECO:0000313" key="2">
    <source>
        <dbReference type="Proteomes" id="UP000805649"/>
    </source>
</evidence>
<sequence length="199" mass="18918">MKFTAATILAAVGLVAAQIGDIPACAATCLAQAFSSSTACQPGDFACLCNPATYQALITSITPCVVSSCGETVATSRSFRVILNEFTQVRPAADRLCAAVAGGGGAASGSSAPSAASGASAGPGATAAGAGTGVTQAPASSAAGQRTTRTVAVTNVVTRNGSVIATATSTVVPVTVNGASVQAPVGVLAMLAIGALAAL</sequence>
<dbReference type="EMBL" id="VUJX02000005">
    <property type="protein sequence ID" value="KAL0935869.1"/>
    <property type="molecule type" value="Genomic_DNA"/>
</dbReference>
<comment type="caution">
    <text evidence="1">The sequence shown here is derived from an EMBL/GenBank/DDBJ whole genome shotgun (WGS) entry which is preliminary data.</text>
</comment>
<name>A0ACC3YVC2_COLTU</name>
<reference evidence="1 2" key="1">
    <citation type="journal article" date="2020" name="Phytopathology">
        <title>Genome Sequence Resources of Colletotrichum truncatum, C. plurivorum, C. musicola, and C. sojae: Four Species Pathogenic to Soybean (Glycine max).</title>
        <authorList>
            <person name="Rogerio F."/>
            <person name="Boufleur T.R."/>
            <person name="Ciampi-Guillardi M."/>
            <person name="Sukno S.A."/>
            <person name="Thon M.R."/>
            <person name="Massola Junior N.S."/>
            <person name="Baroncelli R."/>
        </authorList>
    </citation>
    <scope>NUCLEOTIDE SEQUENCE [LARGE SCALE GENOMIC DNA]</scope>
    <source>
        <strain evidence="1 2">CMES1059</strain>
    </source>
</reference>
<protein>
    <submittedName>
        <fullName evidence="1">Uncharacterized protein</fullName>
    </submittedName>
</protein>